<reference evidence="1" key="1">
    <citation type="journal article" date="2023" name="IScience">
        <title>Live-bearing cockroach genome reveals convergent evolutionary mechanisms linked to viviparity in insects and beyond.</title>
        <authorList>
            <person name="Fouks B."/>
            <person name="Harrison M.C."/>
            <person name="Mikhailova A.A."/>
            <person name="Marchal E."/>
            <person name="English S."/>
            <person name="Carruthers M."/>
            <person name="Jennings E.C."/>
            <person name="Chiamaka E.L."/>
            <person name="Frigard R.A."/>
            <person name="Pippel M."/>
            <person name="Attardo G.M."/>
            <person name="Benoit J.B."/>
            <person name="Bornberg-Bauer E."/>
            <person name="Tobe S.S."/>
        </authorList>
    </citation>
    <scope>NUCLEOTIDE SEQUENCE</scope>
    <source>
        <strain evidence="1">Stay&amp;Tobe</strain>
    </source>
</reference>
<dbReference type="Gene3D" id="3.40.190.10">
    <property type="entry name" value="Periplasmic binding protein-like II"/>
    <property type="match status" value="1"/>
</dbReference>
<dbReference type="SUPFAM" id="SSF53850">
    <property type="entry name" value="Periplasmic binding protein-like II"/>
    <property type="match status" value="1"/>
</dbReference>
<keyword evidence="2" id="KW-1185">Reference proteome</keyword>
<accession>A0AAD8EDI1</accession>
<feature type="non-terminal residue" evidence="1">
    <location>
        <position position="1"/>
    </location>
</feature>
<dbReference type="Proteomes" id="UP001233999">
    <property type="component" value="Unassembled WGS sequence"/>
</dbReference>
<name>A0AAD8EDI1_DIPPU</name>
<protein>
    <submittedName>
        <fullName evidence="1">Uncharacterized protein</fullName>
    </submittedName>
</protein>
<evidence type="ECO:0000313" key="2">
    <source>
        <dbReference type="Proteomes" id="UP001233999"/>
    </source>
</evidence>
<feature type="non-terminal residue" evidence="1">
    <location>
        <position position="58"/>
    </location>
</feature>
<comment type="caution">
    <text evidence="1">The sequence shown here is derived from an EMBL/GenBank/DDBJ whole genome shotgun (WGS) entry which is preliminary data.</text>
</comment>
<evidence type="ECO:0000313" key="1">
    <source>
        <dbReference type="EMBL" id="KAJ9586525.1"/>
    </source>
</evidence>
<organism evidence="1 2">
    <name type="scientific">Diploptera punctata</name>
    <name type="common">Pacific beetle cockroach</name>
    <dbReference type="NCBI Taxonomy" id="6984"/>
    <lineage>
        <taxon>Eukaryota</taxon>
        <taxon>Metazoa</taxon>
        <taxon>Ecdysozoa</taxon>
        <taxon>Arthropoda</taxon>
        <taxon>Hexapoda</taxon>
        <taxon>Insecta</taxon>
        <taxon>Pterygota</taxon>
        <taxon>Neoptera</taxon>
        <taxon>Polyneoptera</taxon>
        <taxon>Dictyoptera</taxon>
        <taxon>Blattodea</taxon>
        <taxon>Blaberoidea</taxon>
        <taxon>Blaberidae</taxon>
        <taxon>Diplopterinae</taxon>
        <taxon>Diploptera</taxon>
    </lineage>
</organism>
<proteinExistence type="predicted"/>
<sequence>SEFIKEPLNNFGVKLPNGSWNGLIGSVFSNKVHIGCNSLLWDDERVQAVDYLDPTYKA</sequence>
<gene>
    <name evidence="1" type="ORF">L9F63_019822</name>
</gene>
<dbReference type="EMBL" id="JASPKZ010007149">
    <property type="protein sequence ID" value="KAJ9586525.1"/>
    <property type="molecule type" value="Genomic_DNA"/>
</dbReference>
<reference evidence="1" key="2">
    <citation type="submission" date="2023-05" db="EMBL/GenBank/DDBJ databases">
        <authorList>
            <person name="Fouks B."/>
        </authorList>
    </citation>
    <scope>NUCLEOTIDE SEQUENCE</scope>
    <source>
        <strain evidence="1">Stay&amp;Tobe</strain>
        <tissue evidence="1">Testes</tissue>
    </source>
</reference>
<dbReference type="AlphaFoldDB" id="A0AAD8EDI1"/>